<feature type="transmembrane region" description="Helical" evidence="2">
    <location>
        <begin position="197"/>
        <end position="218"/>
    </location>
</feature>
<accession>A0ABR2XUT5</accession>
<dbReference type="Proteomes" id="UP001465668">
    <property type="component" value="Unassembled WGS sequence"/>
</dbReference>
<dbReference type="PANTHER" id="PTHR28019:SF3">
    <property type="entry name" value="INTEGRAL MEMBRANE PROTEIN (AFU_ORTHOLOGUE AFUA_6G07470)"/>
    <property type="match status" value="1"/>
</dbReference>
<gene>
    <name evidence="3" type="ORF">SCAR479_05848</name>
</gene>
<dbReference type="InterPro" id="IPR052413">
    <property type="entry name" value="SUR7_domain"/>
</dbReference>
<sequence>MGNVGRFFCVALPFILTGASIICMLIAGLTGVTNNASLYILRANVTGLTISPASIASVLDIASRDVTYHDASLLGGSSSGSSTDGTTPSGTSGSAASSASSAASSSSGTASTSLTSNITAADLALADLYDINLWGYCTTDDEGSRNCSKAQFNWASTALNTSSLTDFGSSAGYNITLPTELTSSLTAFKTVTKWTEVVYIIAMVALGIELFAGIFTYCSRAVSCVTYLISGIATVAVCATAAMITAMAVIVVGAIEGTAKFYGVSGSINTSFLATVWLGAAFAIAASMFWLFSACCCKRDHNARRSKNHDDEKPFLPGNSYAPLHDNHRGSYGYNQQAYAAPRHNNARSDLAYEPYSHSNV</sequence>
<reference evidence="3 4" key="1">
    <citation type="submission" date="2024-02" db="EMBL/GenBank/DDBJ databases">
        <title>First draft genome assembly of two strains of Seiridium cardinale.</title>
        <authorList>
            <person name="Emiliani G."/>
            <person name="Scali E."/>
        </authorList>
    </citation>
    <scope>NUCLEOTIDE SEQUENCE [LARGE SCALE GENOMIC DNA]</scope>
    <source>
        <strain evidence="3 4">BM-138-000479</strain>
    </source>
</reference>
<feature type="region of interest" description="Disordered" evidence="1">
    <location>
        <begin position="76"/>
        <end position="98"/>
    </location>
</feature>
<organism evidence="3 4">
    <name type="scientific">Seiridium cardinale</name>
    <dbReference type="NCBI Taxonomy" id="138064"/>
    <lineage>
        <taxon>Eukaryota</taxon>
        <taxon>Fungi</taxon>
        <taxon>Dikarya</taxon>
        <taxon>Ascomycota</taxon>
        <taxon>Pezizomycotina</taxon>
        <taxon>Sordariomycetes</taxon>
        <taxon>Xylariomycetidae</taxon>
        <taxon>Amphisphaeriales</taxon>
        <taxon>Sporocadaceae</taxon>
        <taxon>Seiridium</taxon>
    </lineage>
</organism>
<feature type="transmembrane region" description="Helical" evidence="2">
    <location>
        <begin position="225"/>
        <end position="255"/>
    </location>
</feature>
<keyword evidence="2" id="KW-1133">Transmembrane helix</keyword>
<proteinExistence type="predicted"/>
<evidence type="ECO:0000313" key="4">
    <source>
        <dbReference type="Proteomes" id="UP001465668"/>
    </source>
</evidence>
<dbReference type="PANTHER" id="PTHR28019">
    <property type="entry name" value="CELL MEMBRANE PROTEIN YLR413W-RELATED"/>
    <property type="match status" value="1"/>
</dbReference>
<protein>
    <submittedName>
        <fullName evidence="3">SUR7/PalI family-domain-containing protein</fullName>
    </submittedName>
</protein>
<dbReference type="EMBL" id="JARVKM010000021">
    <property type="protein sequence ID" value="KAK9777455.1"/>
    <property type="molecule type" value="Genomic_DNA"/>
</dbReference>
<name>A0ABR2XUT5_9PEZI</name>
<dbReference type="Pfam" id="PF06687">
    <property type="entry name" value="SUR7"/>
    <property type="match status" value="1"/>
</dbReference>
<dbReference type="InterPro" id="IPR009571">
    <property type="entry name" value="SUR7/Rim9-like_fungi"/>
</dbReference>
<evidence type="ECO:0000313" key="3">
    <source>
        <dbReference type="EMBL" id="KAK9777455.1"/>
    </source>
</evidence>
<comment type="caution">
    <text evidence="3">The sequence shown here is derived from an EMBL/GenBank/DDBJ whole genome shotgun (WGS) entry which is preliminary data.</text>
</comment>
<evidence type="ECO:0000256" key="1">
    <source>
        <dbReference type="SAM" id="MobiDB-lite"/>
    </source>
</evidence>
<keyword evidence="4" id="KW-1185">Reference proteome</keyword>
<evidence type="ECO:0000256" key="2">
    <source>
        <dbReference type="SAM" id="Phobius"/>
    </source>
</evidence>
<feature type="transmembrane region" description="Helical" evidence="2">
    <location>
        <begin position="275"/>
        <end position="297"/>
    </location>
</feature>
<feature type="transmembrane region" description="Helical" evidence="2">
    <location>
        <begin position="7"/>
        <end position="29"/>
    </location>
</feature>
<keyword evidence="2" id="KW-0812">Transmembrane</keyword>
<keyword evidence="2" id="KW-0472">Membrane</keyword>